<evidence type="ECO:0000256" key="1">
    <source>
        <dbReference type="ARBA" id="ARBA00008918"/>
    </source>
</evidence>
<name>A0A2S1LRS2_9FLAO</name>
<organism evidence="5 6">
    <name type="scientific">Flavobacterium kingsejongi</name>
    <dbReference type="NCBI Taxonomy" id="1678728"/>
    <lineage>
        <taxon>Bacteria</taxon>
        <taxon>Pseudomonadati</taxon>
        <taxon>Bacteroidota</taxon>
        <taxon>Flavobacteriia</taxon>
        <taxon>Flavobacteriales</taxon>
        <taxon>Flavobacteriaceae</taxon>
        <taxon>Flavobacterium</taxon>
    </lineage>
</organism>
<feature type="domain" description="Coenzyme Q-binding protein COQ10 START" evidence="3">
    <location>
        <begin position="140"/>
        <end position="267"/>
    </location>
</feature>
<feature type="domain" description="Inner membrane protein YgaP-like transmembrane" evidence="4">
    <location>
        <begin position="67"/>
        <end position="122"/>
    </location>
</feature>
<feature type="compositionally biased region" description="Polar residues" evidence="2">
    <location>
        <begin position="9"/>
        <end position="23"/>
    </location>
</feature>
<dbReference type="InterPro" id="IPR023393">
    <property type="entry name" value="START-like_dom_sf"/>
</dbReference>
<dbReference type="RefSeq" id="WP_108737987.1">
    <property type="nucleotide sequence ID" value="NZ_CP020919.1"/>
</dbReference>
<dbReference type="OrthoDB" id="9797595at2"/>
<evidence type="ECO:0000313" key="6">
    <source>
        <dbReference type="Proteomes" id="UP000244677"/>
    </source>
</evidence>
<comment type="similarity">
    <text evidence="1">Belongs to the ribosome association toxin RatA family.</text>
</comment>
<dbReference type="PANTHER" id="PTHR33824:SF7">
    <property type="entry name" value="POLYKETIDE CYCLASE_DEHYDRASE AND LIPID TRANSPORT SUPERFAMILY PROTEIN"/>
    <property type="match status" value="1"/>
</dbReference>
<reference evidence="5 6" key="1">
    <citation type="submission" date="2017-04" db="EMBL/GenBank/DDBJ databases">
        <title>Complete genome sequence of Flavobacterium kingsejong AJ004.</title>
        <authorList>
            <person name="Lee P.C."/>
        </authorList>
    </citation>
    <scope>NUCLEOTIDE SEQUENCE [LARGE SCALE GENOMIC DNA]</scope>
    <source>
        <strain evidence="5 6">AJ004</strain>
    </source>
</reference>
<dbReference type="Pfam" id="PF03364">
    <property type="entry name" value="Polyketide_cyc"/>
    <property type="match status" value="1"/>
</dbReference>
<proteinExistence type="inferred from homology"/>
<evidence type="ECO:0000313" key="5">
    <source>
        <dbReference type="EMBL" id="AWG26465.1"/>
    </source>
</evidence>
<dbReference type="InterPro" id="IPR047137">
    <property type="entry name" value="ORF3"/>
</dbReference>
<dbReference type="Pfam" id="PF11127">
    <property type="entry name" value="YgaP-like_TM"/>
    <property type="match status" value="1"/>
</dbReference>
<evidence type="ECO:0000256" key="2">
    <source>
        <dbReference type="SAM" id="MobiDB-lite"/>
    </source>
</evidence>
<feature type="region of interest" description="Disordered" evidence="2">
    <location>
        <begin position="1"/>
        <end position="45"/>
    </location>
</feature>
<evidence type="ECO:0000259" key="3">
    <source>
        <dbReference type="Pfam" id="PF03364"/>
    </source>
</evidence>
<dbReference type="InterPro" id="IPR021309">
    <property type="entry name" value="YgaP-like_TM"/>
</dbReference>
<dbReference type="PANTHER" id="PTHR33824">
    <property type="entry name" value="POLYKETIDE CYCLASE/DEHYDRASE AND LIPID TRANSPORT SUPERFAMILY PROTEIN"/>
    <property type="match status" value="1"/>
</dbReference>
<dbReference type="Gene3D" id="3.30.530.20">
    <property type="match status" value="1"/>
</dbReference>
<keyword evidence="6" id="KW-1185">Reference proteome</keyword>
<sequence>MGLHHTDLKNQGNSKGQNATPEGTFSRIDPSGTSPNRYENIYSKDQDEDYRKSCKSKDKNCVIPGVEVNVSKIERLLMIAAGSFLVYKAIKGRKKNIGQGIAGGTMIARGISGYCPVYDALGQGGLMKSANINIHTAVEVSKPINEVYAFWRNLENLPLFMKHLDSVDEKNNLTSIWKAKIPGGIGTVGWKAEILMDEPEKVLSWHSLPGSTINNAGKVSFTKTGSGSTTVDVVISYHAPLGTAGEAAAKLLNPIFEKMVKKDIQNFKDYIESQPQHALIN</sequence>
<dbReference type="EMBL" id="CP020919">
    <property type="protein sequence ID" value="AWG26465.1"/>
    <property type="molecule type" value="Genomic_DNA"/>
</dbReference>
<accession>A0A2S1LRS2</accession>
<protein>
    <submittedName>
        <fullName evidence="5">Uncharacterized protein</fullName>
    </submittedName>
</protein>
<evidence type="ECO:0000259" key="4">
    <source>
        <dbReference type="Pfam" id="PF11127"/>
    </source>
</evidence>
<dbReference type="SUPFAM" id="SSF55961">
    <property type="entry name" value="Bet v1-like"/>
    <property type="match status" value="1"/>
</dbReference>
<gene>
    <name evidence="5" type="ORF">FK004_15165</name>
</gene>
<dbReference type="Proteomes" id="UP000244677">
    <property type="component" value="Chromosome"/>
</dbReference>
<dbReference type="InterPro" id="IPR005031">
    <property type="entry name" value="COQ10_START"/>
</dbReference>
<dbReference type="CDD" id="cd07817">
    <property type="entry name" value="SRPBCC_8"/>
    <property type="match status" value="1"/>
</dbReference>
<dbReference type="KEGG" id="fki:FK004_15165"/>
<dbReference type="AlphaFoldDB" id="A0A2S1LRS2"/>